<dbReference type="InterPro" id="IPR011989">
    <property type="entry name" value="ARM-like"/>
</dbReference>
<reference evidence="2 3" key="1">
    <citation type="submission" date="2016-11" db="EMBL/GenBank/DDBJ databases">
        <title>The macronuclear genome of Stentor coeruleus: a giant cell with tiny introns.</title>
        <authorList>
            <person name="Slabodnick M."/>
            <person name="Ruby J.G."/>
            <person name="Reiff S.B."/>
            <person name="Swart E.C."/>
            <person name="Gosai S."/>
            <person name="Prabakaran S."/>
            <person name="Witkowska E."/>
            <person name="Larue G.E."/>
            <person name="Fisher S."/>
            <person name="Freeman R.M."/>
            <person name="Gunawardena J."/>
            <person name="Chu W."/>
            <person name="Stover N.A."/>
            <person name="Gregory B.D."/>
            <person name="Nowacki M."/>
            <person name="Derisi J."/>
            <person name="Roy S.W."/>
            <person name="Marshall W.F."/>
            <person name="Sood P."/>
        </authorList>
    </citation>
    <scope>NUCLEOTIDE SEQUENCE [LARGE SCALE GENOMIC DNA]</scope>
    <source>
        <strain evidence="2">WM001</strain>
    </source>
</reference>
<evidence type="ECO:0000256" key="1">
    <source>
        <dbReference type="PROSITE-ProRule" id="PRU00339"/>
    </source>
</evidence>
<sequence>MSDSVEDFLEEVDWVSNEVGAIISGKRDILESENTEAYRKKLKEDEERKKEEAIKRGRESKGIKFDKFKHYCKYCSREFDLETPKCTICGRDTQSNEERKIELLSKVEEYKEQRALKGERKLRWENWKKTEAMLYRKSSTNYKKWEFFEDDDEEKEPEPDFIPPENDPNFAALEKDIKDRAEKRKRDLAIAMDLKEKGNEFYKQGKYRNAIAKYEEALENKKDMMVLYTNCAIAKLRIEDYDGAIKDCSKVIDYYEVFDKEFEANKETVFKALFRRADAYRSKKMFCEAVIDYEKALEIKNDKEIEKILERCREEAVDSTIVATTEEIQSSESIISNLDTPEKIQTFRVSGGYQILFKRIYESQDTEALKVLEFLMNDETKFMNLHPIILPLYDKRQTAAVVMMETLKKYKENHSFCESLVKICALAIENSHIRDEIAKHSAITKGKRFYRQVLELFLSNPSFVKNVVPMLSNLCLTIHKTALERKPSPGNMKSLIRYNWNLFSSVFVPLLESAQTEALGLLCNISTDPKVKKLILGNEDMVKKSVKFACESNKVLDLERALGIMINCSCMPTDSEKAATYVLDFWAANLRVFKLETDIFEINDRAFRLLFRLLQLKSNIIELVVNEPDVIKLLISNLTTIHMDNIVKILAAGTAHKIFVQLLPLEKIGQFLMNTTSQCLTGDKIDDRVANICLAVGRIVTHLPESSLYFTESIPIIIRIVKEKHGPVRKNVAICLGKLCNNERNKEVMREAHGLEVLSSIMDYVK</sequence>
<dbReference type="SUPFAM" id="SSF48452">
    <property type="entry name" value="TPR-like"/>
    <property type="match status" value="1"/>
</dbReference>
<dbReference type="GO" id="GO:0007288">
    <property type="term" value="P:sperm axoneme assembly"/>
    <property type="evidence" value="ECO:0007669"/>
    <property type="project" value="TreeGrafter"/>
</dbReference>
<gene>
    <name evidence="2" type="ORF">SteCoe_29797</name>
</gene>
<accession>A0A1R2B539</accession>
<dbReference type="OrthoDB" id="2942533at2759"/>
<feature type="repeat" description="TPR" evidence="1">
    <location>
        <begin position="191"/>
        <end position="224"/>
    </location>
</feature>
<dbReference type="GO" id="GO:0005737">
    <property type="term" value="C:cytoplasm"/>
    <property type="evidence" value="ECO:0007669"/>
    <property type="project" value="TreeGrafter"/>
</dbReference>
<keyword evidence="3" id="KW-1185">Reference proteome</keyword>
<proteinExistence type="predicted"/>
<evidence type="ECO:0000313" key="3">
    <source>
        <dbReference type="Proteomes" id="UP000187209"/>
    </source>
</evidence>
<comment type="caution">
    <text evidence="2">The sequence shown here is derived from an EMBL/GenBank/DDBJ whole genome shotgun (WGS) entry which is preliminary data.</text>
</comment>
<name>A0A1R2B539_9CILI</name>
<dbReference type="Proteomes" id="UP000187209">
    <property type="component" value="Unassembled WGS sequence"/>
</dbReference>
<dbReference type="PANTHER" id="PTHR46540">
    <property type="entry name" value="TETRATRICOPEPTIDE REPEAT PROTEIN 12"/>
    <property type="match status" value="1"/>
</dbReference>
<dbReference type="PANTHER" id="PTHR46540:SF1">
    <property type="entry name" value="TETRATRICOPEPTIDE REPEAT PROTEIN 12"/>
    <property type="match status" value="1"/>
</dbReference>
<dbReference type="GO" id="GO:0070286">
    <property type="term" value="P:axonemal dynein complex assembly"/>
    <property type="evidence" value="ECO:0007669"/>
    <property type="project" value="TreeGrafter"/>
</dbReference>
<evidence type="ECO:0000313" key="2">
    <source>
        <dbReference type="EMBL" id="OMJ71882.1"/>
    </source>
</evidence>
<dbReference type="InterPro" id="IPR019734">
    <property type="entry name" value="TPR_rpt"/>
</dbReference>
<organism evidence="2 3">
    <name type="scientific">Stentor coeruleus</name>
    <dbReference type="NCBI Taxonomy" id="5963"/>
    <lineage>
        <taxon>Eukaryota</taxon>
        <taxon>Sar</taxon>
        <taxon>Alveolata</taxon>
        <taxon>Ciliophora</taxon>
        <taxon>Postciliodesmatophora</taxon>
        <taxon>Heterotrichea</taxon>
        <taxon>Heterotrichida</taxon>
        <taxon>Stentoridae</taxon>
        <taxon>Stentor</taxon>
    </lineage>
</organism>
<dbReference type="AlphaFoldDB" id="A0A1R2B539"/>
<keyword evidence="1" id="KW-0802">TPR repeat</keyword>
<dbReference type="SMART" id="SM00028">
    <property type="entry name" value="TPR"/>
    <property type="match status" value="3"/>
</dbReference>
<dbReference type="EMBL" id="MPUH01000948">
    <property type="protein sequence ID" value="OMJ71882.1"/>
    <property type="molecule type" value="Genomic_DNA"/>
</dbReference>
<dbReference type="SUPFAM" id="SSF48371">
    <property type="entry name" value="ARM repeat"/>
    <property type="match status" value="1"/>
</dbReference>
<dbReference type="InterPro" id="IPR011990">
    <property type="entry name" value="TPR-like_helical_dom_sf"/>
</dbReference>
<dbReference type="InterPro" id="IPR043195">
    <property type="entry name" value="TTC12"/>
</dbReference>
<dbReference type="InterPro" id="IPR016024">
    <property type="entry name" value="ARM-type_fold"/>
</dbReference>
<protein>
    <submittedName>
        <fullName evidence="2">Uncharacterized protein</fullName>
    </submittedName>
</protein>
<dbReference type="PROSITE" id="PS50005">
    <property type="entry name" value="TPR"/>
    <property type="match status" value="1"/>
</dbReference>
<dbReference type="GO" id="GO:0005813">
    <property type="term" value="C:centrosome"/>
    <property type="evidence" value="ECO:0007669"/>
    <property type="project" value="TreeGrafter"/>
</dbReference>
<dbReference type="Gene3D" id="1.25.40.10">
    <property type="entry name" value="Tetratricopeptide repeat domain"/>
    <property type="match status" value="1"/>
</dbReference>
<dbReference type="Gene3D" id="1.25.10.10">
    <property type="entry name" value="Leucine-rich Repeat Variant"/>
    <property type="match status" value="2"/>
</dbReference>